<sequence length="134" mass="14195">MAPRSRRRRSREASYRAWRPGPASDAGSEAASDAVSNIADSAARGRGIRSNARSHDRKAVRAGSRGRCLSVRIEPKGPSTVKWVKRIAIGLVVLFAAFYLITRPEDAATAVQGTVGAVVGGVESVGRFFTTLAG</sequence>
<dbReference type="EMBL" id="CP035491">
    <property type="protein sequence ID" value="QAY72258.1"/>
    <property type="molecule type" value="Genomic_DNA"/>
</dbReference>
<keyword evidence="2" id="KW-0472">Membrane</keyword>
<name>A0A4P6FP44_9MICO</name>
<protein>
    <submittedName>
        <fullName evidence="3">Uncharacterized protein</fullName>
    </submittedName>
</protein>
<evidence type="ECO:0000313" key="4">
    <source>
        <dbReference type="Proteomes" id="UP000291259"/>
    </source>
</evidence>
<feature type="region of interest" description="Disordered" evidence="1">
    <location>
        <begin position="1"/>
        <end position="63"/>
    </location>
</feature>
<dbReference type="Proteomes" id="UP000291259">
    <property type="component" value="Chromosome"/>
</dbReference>
<evidence type="ECO:0000256" key="2">
    <source>
        <dbReference type="SAM" id="Phobius"/>
    </source>
</evidence>
<feature type="transmembrane region" description="Helical" evidence="2">
    <location>
        <begin position="83"/>
        <end position="101"/>
    </location>
</feature>
<organism evidence="3 4">
    <name type="scientific">Agromyces protaetiae</name>
    <dbReference type="NCBI Taxonomy" id="2509455"/>
    <lineage>
        <taxon>Bacteria</taxon>
        <taxon>Bacillati</taxon>
        <taxon>Actinomycetota</taxon>
        <taxon>Actinomycetes</taxon>
        <taxon>Micrococcales</taxon>
        <taxon>Microbacteriaceae</taxon>
        <taxon>Agromyces</taxon>
    </lineage>
</organism>
<evidence type="ECO:0000313" key="3">
    <source>
        <dbReference type="EMBL" id="QAY72258.1"/>
    </source>
</evidence>
<keyword evidence="4" id="KW-1185">Reference proteome</keyword>
<feature type="compositionally biased region" description="Basic residues" evidence="1">
    <location>
        <begin position="1"/>
        <end position="10"/>
    </location>
</feature>
<proteinExistence type="predicted"/>
<keyword evidence="2" id="KW-1133">Transmembrane helix</keyword>
<keyword evidence="2" id="KW-0812">Transmembrane</keyword>
<dbReference type="AlphaFoldDB" id="A0A4P6FP44"/>
<dbReference type="KEGG" id="agf:ET445_01805"/>
<evidence type="ECO:0000256" key="1">
    <source>
        <dbReference type="SAM" id="MobiDB-lite"/>
    </source>
</evidence>
<reference evidence="3 4" key="1">
    <citation type="submission" date="2019-01" db="EMBL/GenBank/DDBJ databases">
        <title>Genome sequencing of strain FW100M-8.</title>
        <authorList>
            <person name="Heo J."/>
            <person name="Kim S.-J."/>
            <person name="Kim J.-S."/>
            <person name="Hong S.-B."/>
            <person name="Kwon S.-W."/>
        </authorList>
    </citation>
    <scope>NUCLEOTIDE SEQUENCE [LARGE SCALE GENOMIC DNA]</scope>
    <source>
        <strain evidence="3 4">FW100M-8</strain>
    </source>
</reference>
<feature type="compositionally biased region" description="Low complexity" evidence="1">
    <location>
        <begin position="15"/>
        <end position="34"/>
    </location>
</feature>
<accession>A0A4P6FP44</accession>
<gene>
    <name evidence="3" type="ORF">ET445_01805</name>
</gene>
<dbReference type="OrthoDB" id="5007842at2"/>